<keyword evidence="2" id="KW-1185">Reference proteome</keyword>
<reference evidence="1 2" key="1">
    <citation type="submission" date="2024-04" db="EMBL/GenBank/DDBJ databases">
        <title>Tritrichomonas musculus Genome.</title>
        <authorList>
            <person name="Alves-Ferreira E."/>
            <person name="Grigg M."/>
            <person name="Lorenzi H."/>
            <person name="Galac M."/>
        </authorList>
    </citation>
    <scope>NUCLEOTIDE SEQUENCE [LARGE SCALE GENOMIC DNA]</scope>
    <source>
        <strain evidence="1 2">EAF2021</strain>
    </source>
</reference>
<evidence type="ECO:0000313" key="2">
    <source>
        <dbReference type="Proteomes" id="UP001470230"/>
    </source>
</evidence>
<protein>
    <submittedName>
        <fullName evidence="1">Uncharacterized protein</fullName>
    </submittedName>
</protein>
<gene>
    <name evidence="1" type="ORF">M9Y10_035160</name>
</gene>
<dbReference type="Proteomes" id="UP001470230">
    <property type="component" value="Unassembled WGS sequence"/>
</dbReference>
<comment type="caution">
    <text evidence="1">The sequence shown here is derived from an EMBL/GenBank/DDBJ whole genome shotgun (WGS) entry which is preliminary data.</text>
</comment>
<evidence type="ECO:0000313" key="1">
    <source>
        <dbReference type="EMBL" id="KAK8890384.1"/>
    </source>
</evidence>
<accession>A0ABR2KGW4</accession>
<organism evidence="1 2">
    <name type="scientific">Tritrichomonas musculus</name>
    <dbReference type="NCBI Taxonomy" id="1915356"/>
    <lineage>
        <taxon>Eukaryota</taxon>
        <taxon>Metamonada</taxon>
        <taxon>Parabasalia</taxon>
        <taxon>Tritrichomonadida</taxon>
        <taxon>Tritrichomonadidae</taxon>
        <taxon>Tritrichomonas</taxon>
    </lineage>
</organism>
<sequence>MEQIPSPFLKSKLHAFNDVIVSAAISGDNEFFLLKDYINIIYGYRIDPFCEIYRIFTHSHKIQNIWYIKSHDAILFLNINEDSNQSEIHLLFNWRPVEKRSDIGFSVVPENDIIPNKWHFPCPHQNQFEVFLLASFEKKENPTCEVYNNSILIISESTVIIWDLFDRPVLRTIILLPLPIQSQRPLFSFRGERLALVTKGILFILKISENAPPTTPPPFSTGANCLKLEEKMLFVDFGLSQEGQNMLFIERHLPERNISIQITFQLTVPGIPKGVKFLSDKLLLLINSEVILGCLRKVSKNGREIYDPAKLRDSNGDFNQIYNQNFVILSNKEHIDIIPNPTKSNIDFSNGTVDAISTINLPNITNICMDEKRCIIITTTNQNKANIAINSSGNASKDRKEKIRSSNSSEEFYASTLYHLEFEDVQKLSDAAIKAQSVEAKMIGIRLLDHNDPRFADTAYDIGFQLLEKSRKAEAVPFLIESFNKGSKEKRQAILDEIYKFDRRLQKHRLLFVEGAEFKGGEITDLVLQDIMKLDNRLAAIKLIQAHKFEGNIQISDSTEGTLFQAIKASMCENHEKAKELFLQIDESLFATLDDIILQKISKDLKPAVLVRLRKPEFDSDEWSHDERYASFYFMDKMASKAIEYASGDDQTTWHFSEWPILPKLCKWVKGNEKVQFIACCVSMFNISNIPNQTNKTLSKLIDGINLAKNDQFKDAVDIFGDEIYPIHFLRYFANTSAKWVKILQQFPENEEIHQAATHFLINNSPKSEYYSAIDQIKDDPEFSDIFTKLKDDDISLIQLLSVDQ</sequence>
<proteinExistence type="predicted"/>
<name>A0ABR2KGW4_9EUKA</name>
<dbReference type="EMBL" id="JAPFFF010000005">
    <property type="protein sequence ID" value="KAK8890384.1"/>
    <property type="molecule type" value="Genomic_DNA"/>
</dbReference>